<evidence type="ECO:0000259" key="1">
    <source>
        <dbReference type="Pfam" id="PF24928"/>
    </source>
</evidence>
<dbReference type="Proteomes" id="UP000822688">
    <property type="component" value="Chromosome 8"/>
</dbReference>
<dbReference type="AlphaFoldDB" id="A0A8T0GX05"/>
<sequence length="140" mass="16066">MGLKTKVLNTTNKNFLLQEGNAGVYRLLKTLPPKKSYIIDVDPNATYREYWCAVKDDDPKAVIFSSDDCQEYAEIRIKGNIGQVGTSQAPSYYSWDGDRRNPEEPSNKSFLRKFMQKLLLKLLSKVLWKVLGKVLVKDLF</sequence>
<feature type="domain" description="DUF7748" evidence="1">
    <location>
        <begin position="3"/>
        <end position="88"/>
    </location>
</feature>
<protein>
    <recommendedName>
        <fullName evidence="1">DUF7748 domain-containing protein</fullName>
    </recommendedName>
</protein>
<dbReference type="Pfam" id="PF24928">
    <property type="entry name" value="DUF7748"/>
    <property type="match status" value="1"/>
</dbReference>
<gene>
    <name evidence="2" type="ORF">KC19_8G099700</name>
</gene>
<evidence type="ECO:0000313" key="2">
    <source>
        <dbReference type="EMBL" id="KAG0564301.1"/>
    </source>
</evidence>
<reference evidence="2" key="1">
    <citation type="submission" date="2020-06" db="EMBL/GenBank/DDBJ databases">
        <title>WGS assembly of Ceratodon purpureus strain R40.</title>
        <authorList>
            <person name="Carey S.B."/>
            <person name="Jenkins J."/>
            <person name="Shu S."/>
            <person name="Lovell J.T."/>
            <person name="Sreedasyam A."/>
            <person name="Maumus F."/>
            <person name="Tiley G.P."/>
            <person name="Fernandez-Pozo N."/>
            <person name="Barry K."/>
            <person name="Chen C."/>
            <person name="Wang M."/>
            <person name="Lipzen A."/>
            <person name="Daum C."/>
            <person name="Saski C.A."/>
            <person name="Payton A.C."/>
            <person name="Mcbreen J.C."/>
            <person name="Conrad R.E."/>
            <person name="Kollar L.M."/>
            <person name="Olsson S."/>
            <person name="Huttunen S."/>
            <person name="Landis J.B."/>
            <person name="Wickett N.J."/>
            <person name="Johnson M.G."/>
            <person name="Rensing S.A."/>
            <person name="Grimwood J."/>
            <person name="Schmutz J."/>
            <person name="Mcdaniel S.F."/>
        </authorList>
    </citation>
    <scope>NUCLEOTIDE SEQUENCE</scope>
    <source>
        <strain evidence="2">R40</strain>
    </source>
</reference>
<accession>A0A8T0GX05</accession>
<keyword evidence="3" id="KW-1185">Reference proteome</keyword>
<comment type="caution">
    <text evidence="2">The sequence shown here is derived from an EMBL/GenBank/DDBJ whole genome shotgun (WGS) entry which is preliminary data.</text>
</comment>
<dbReference type="InterPro" id="IPR056650">
    <property type="entry name" value="DUF7748"/>
</dbReference>
<dbReference type="EMBL" id="CM026429">
    <property type="protein sequence ID" value="KAG0564301.1"/>
    <property type="molecule type" value="Genomic_DNA"/>
</dbReference>
<evidence type="ECO:0000313" key="3">
    <source>
        <dbReference type="Proteomes" id="UP000822688"/>
    </source>
</evidence>
<name>A0A8T0GX05_CERPU</name>
<proteinExistence type="predicted"/>
<organism evidence="2 3">
    <name type="scientific">Ceratodon purpureus</name>
    <name type="common">Fire moss</name>
    <name type="synonym">Dicranum purpureum</name>
    <dbReference type="NCBI Taxonomy" id="3225"/>
    <lineage>
        <taxon>Eukaryota</taxon>
        <taxon>Viridiplantae</taxon>
        <taxon>Streptophyta</taxon>
        <taxon>Embryophyta</taxon>
        <taxon>Bryophyta</taxon>
        <taxon>Bryophytina</taxon>
        <taxon>Bryopsida</taxon>
        <taxon>Dicranidae</taxon>
        <taxon>Pseudoditrichales</taxon>
        <taxon>Ditrichaceae</taxon>
        <taxon>Ceratodon</taxon>
    </lineage>
</organism>